<accession>A0A7Y4L4Q3</accession>
<dbReference type="InterPro" id="IPR005184">
    <property type="entry name" value="DUF306_Meta_HslJ"/>
</dbReference>
<sequence length="205" mass="21188">MSNTELEDDLRGTLGRAAASVPMATGLSDRATSGVRQARRRAWMVSGIAAAAVVAVTAAGFGLAGRGATTEPPVAVGGATSQPPQPTEQAPSAKTVTGTWNVLQIAGQKSLKAPRPDNPVLRFRTDGTWSGSDGCNGIQGTYTIGQRGEFSAKAGPQRLIGCNNVPHSDVLQSAKRIAISAGKDSDTLAFYAANGHELARYARAR</sequence>
<dbReference type="Proteomes" id="UP000534306">
    <property type="component" value="Unassembled WGS sequence"/>
</dbReference>
<name>A0A7Y4L4Q3_9ACTN</name>
<keyword evidence="2" id="KW-0472">Membrane</keyword>
<dbReference type="InterPro" id="IPR038670">
    <property type="entry name" value="HslJ-like_sf"/>
</dbReference>
<evidence type="ECO:0000313" key="4">
    <source>
        <dbReference type="EMBL" id="MBB6571695.1"/>
    </source>
</evidence>
<reference evidence="5 6" key="1">
    <citation type="submission" date="2020-05" db="EMBL/GenBank/DDBJ databases">
        <title>Genome sequence of Kribbella sandramycini ATCC 39419.</title>
        <authorList>
            <person name="Maclea K.S."/>
            <person name="Fair J.L."/>
        </authorList>
    </citation>
    <scope>NUCLEOTIDE SEQUENCE [LARGE SCALE GENOMIC DNA]</scope>
    <source>
        <strain evidence="5 6">ATCC 39419</strain>
    </source>
</reference>
<dbReference type="Proteomes" id="UP000553957">
    <property type="component" value="Unassembled WGS sequence"/>
</dbReference>
<feature type="compositionally biased region" description="Polar residues" evidence="1">
    <location>
        <begin position="79"/>
        <end position="95"/>
    </location>
</feature>
<reference evidence="4 7" key="2">
    <citation type="submission" date="2020-08" db="EMBL/GenBank/DDBJ databases">
        <title>Sequencing the genomes of 1000 actinobacteria strains.</title>
        <authorList>
            <person name="Klenk H.-P."/>
        </authorList>
    </citation>
    <scope>NUCLEOTIDE SEQUENCE [LARGE SCALE GENOMIC DNA]</scope>
    <source>
        <strain evidence="4 7">DSM 15626</strain>
    </source>
</reference>
<keyword evidence="4" id="KW-0346">Stress response</keyword>
<evidence type="ECO:0000313" key="5">
    <source>
        <dbReference type="EMBL" id="NOL44340.1"/>
    </source>
</evidence>
<comment type="caution">
    <text evidence="5">The sequence shown here is derived from an EMBL/GenBank/DDBJ whole genome shotgun (WGS) entry which is preliminary data.</text>
</comment>
<keyword evidence="2" id="KW-0812">Transmembrane</keyword>
<feature type="domain" description="DUF306" evidence="3">
    <location>
        <begin position="95"/>
        <end position="148"/>
    </location>
</feature>
<dbReference type="Pfam" id="PF03724">
    <property type="entry name" value="META"/>
    <property type="match status" value="1"/>
</dbReference>
<dbReference type="Gene3D" id="2.40.128.270">
    <property type="match status" value="1"/>
</dbReference>
<evidence type="ECO:0000256" key="2">
    <source>
        <dbReference type="SAM" id="Phobius"/>
    </source>
</evidence>
<evidence type="ECO:0000256" key="1">
    <source>
        <dbReference type="SAM" id="MobiDB-lite"/>
    </source>
</evidence>
<feature type="region of interest" description="Disordered" evidence="1">
    <location>
        <begin position="72"/>
        <end position="95"/>
    </location>
</feature>
<dbReference type="EMBL" id="JACHKF010000001">
    <property type="protein sequence ID" value="MBB6571695.1"/>
    <property type="molecule type" value="Genomic_DNA"/>
</dbReference>
<dbReference type="RefSeq" id="WP_171677584.1">
    <property type="nucleotide sequence ID" value="NZ_BAAAGT010000009.1"/>
</dbReference>
<evidence type="ECO:0000259" key="3">
    <source>
        <dbReference type="Pfam" id="PF03724"/>
    </source>
</evidence>
<protein>
    <submittedName>
        <fullName evidence="4">Heat shock protein HslJ</fullName>
    </submittedName>
    <submittedName>
        <fullName evidence="5">META domain-containing protein</fullName>
    </submittedName>
</protein>
<gene>
    <name evidence="4" type="ORF">HNR71_007332</name>
    <name evidence="5" type="ORF">HPO96_29235</name>
</gene>
<evidence type="ECO:0000313" key="7">
    <source>
        <dbReference type="Proteomes" id="UP000553957"/>
    </source>
</evidence>
<organism evidence="5 6">
    <name type="scientific">Kribbella sandramycini</name>
    <dbReference type="NCBI Taxonomy" id="60450"/>
    <lineage>
        <taxon>Bacteria</taxon>
        <taxon>Bacillati</taxon>
        <taxon>Actinomycetota</taxon>
        <taxon>Actinomycetes</taxon>
        <taxon>Propionibacteriales</taxon>
        <taxon>Kribbellaceae</taxon>
        <taxon>Kribbella</taxon>
    </lineage>
</organism>
<dbReference type="AlphaFoldDB" id="A0A7Y4L4Q3"/>
<keyword evidence="2" id="KW-1133">Transmembrane helix</keyword>
<keyword evidence="6" id="KW-1185">Reference proteome</keyword>
<dbReference type="EMBL" id="JABJRC010000008">
    <property type="protein sequence ID" value="NOL44340.1"/>
    <property type="molecule type" value="Genomic_DNA"/>
</dbReference>
<proteinExistence type="predicted"/>
<feature type="transmembrane region" description="Helical" evidence="2">
    <location>
        <begin position="42"/>
        <end position="64"/>
    </location>
</feature>
<evidence type="ECO:0000313" key="6">
    <source>
        <dbReference type="Proteomes" id="UP000534306"/>
    </source>
</evidence>